<sequence length="1081" mass="115853">MMTFGVLGPLVAADEHGPVTLKGPRQRAILARLLIARRRVVPVRTLINDLWADPPDGALGALQTFINTLRQSLEPGRAPRTPATLLVTETPGYALRTAPDAVDATRFEVALATLDLSTLDKALALWRGAAYAEFAEEPWARPEIARLDELRLLAVERRAEAALAQGQSAAVAADLRAHITTHPWREHAWQLLALALYRTGRQHDALEALRTARNALVTELGVDPGPALRQLEADILAQAPHLDAPRTHPTATPATASPVTATAVTATAVTATSATATLHPLHAPSHPGRATEAAQPTPLPGLAPGPPHPGQATDSPQPPSPLNPPLLGRGTELALLTRTPPRLHLSLISGEPGSGKTALAEALTSTLAAQGWRTAWGRNPEHPDTPATWPWTQILTALATHHPLPATPPEDRFHFHRTVLSYVDTLARQAPLLLVLDDLHRATEETLALLATLVTEPPPRPIRIVATHRSTQITPGLADLLARIAPAEPTRVYLTGLPESATADLVRTTAQRELPARVLHAIHERSGGNPFFARELARHYETQGDLAVPAGVREVIRHRLGALSADARTVLRQAAVIGRDPDLDLLITLSGNENLVLDTLDAALLLGFLTESGPDRLRFAHALVRDTLYEEVSESRRSRWHATLAHTLESLRPNDIDALAHHHLLAGSRAPADRRAHYAAAAARLAESRFAPHEAARHYQAALDAHDGDPRTRLELRMGLIRNQAVTGHLHTARDQRAGTLAEAESLGDPELTARVIAAFDVPGSWTTHDDPAIAAQVVAVTERTLAALPPHRIADRARLLATLAMELRGTRSTRARTAAAEAESLARELTDPALLAFALNGRFLHTFDHAGMSPERAALGHELLALSGEHGLITFEVLAHLILIQACAARSDFAAADQHATAVDQLADRHQLPLVAVFTEFYAALRHSAAGRFTESEAAYRAAATRLDTAGMPGLANSLLPLSLLSLDLQRNSQSTVDLTAEWGPYLDWVRPLALLASGERPAALAAARALPDTPADLLTEARLALLARTAVALRDRELIERAHTELLPAAGELAGAGSGLLTFGPVTGYLAELAAALGR</sequence>
<dbReference type="InterPro" id="IPR041664">
    <property type="entry name" value="AAA_16"/>
</dbReference>
<dbReference type="InterPro" id="IPR051677">
    <property type="entry name" value="AfsR-DnrI-RedD_regulator"/>
</dbReference>
<dbReference type="CDD" id="cd15831">
    <property type="entry name" value="BTAD"/>
    <property type="match status" value="1"/>
</dbReference>
<feature type="DNA-binding region" description="OmpR/PhoB-type" evidence="5">
    <location>
        <begin position="1"/>
        <end position="97"/>
    </location>
</feature>
<comment type="caution">
    <text evidence="8">The sequence shown here is derived from an EMBL/GenBank/DDBJ whole genome shotgun (WGS) entry which is preliminary data.</text>
</comment>
<dbReference type="InterPro" id="IPR003593">
    <property type="entry name" value="AAA+_ATPase"/>
</dbReference>
<dbReference type="GO" id="GO:0006355">
    <property type="term" value="P:regulation of DNA-templated transcription"/>
    <property type="evidence" value="ECO:0007669"/>
    <property type="project" value="InterPro"/>
</dbReference>
<evidence type="ECO:0000259" key="7">
    <source>
        <dbReference type="PROSITE" id="PS51755"/>
    </source>
</evidence>
<reference evidence="8 9" key="1">
    <citation type="submission" date="2020-08" db="EMBL/GenBank/DDBJ databases">
        <title>Sequencing the genomes of 1000 actinobacteria strains.</title>
        <authorList>
            <person name="Klenk H.-P."/>
        </authorList>
    </citation>
    <scope>NUCLEOTIDE SEQUENCE [LARGE SCALE GENOMIC DNA]</scope>
    <source>
        <strain evidence="8 9">DSM 44230</strain>
    </source>
</reference>
<dbReference type="Proteomes" id="UP000533598">
    <property type="component" value="Unassembled WGS sequence"/>
</dbReference>
<dbReference type="SMART" id="SM00862">
    <property type="entry name" value="Trans_reg_C"/>
    <property type="match status" value="1"/>
</dbReference>
<feature type="domain" description="OmpR/PhoB-type" evidence="7">
    <location>
        <begin position="1"/>
        <end position="97"/>
    </location>
</feature>
<comment type="similarity">
    <text evidence="1">Belongs to the AfsR/DnrI/RedD regulatory family.</text>
</comment>
<dbReference type="GO" id="GO:0003677">
    <property type="term" value="F:DNA binding"/>
    <property type="evidence" value="ECO:0007669"/>
    <property type="project" value="UniProtKB-UniRule"/>
</dbReference>
<dbReference type="InterPro" id="IPR036388">
    <property type="entry name" value="WH-like_DNA-bd_sf"/>
</dbReference>
<dbReference type="AlphaFoldDB" id="A0A7W7CEQ1"/>
<evidence type="ECO:0000313" key="8">
    <source>
        <dbReference type="EMBL" id="MBB4679725.1"/>
    </source>
</evidence>
<dbReference type="Pfam" id="PF00486">
    <property type="entry name" value="Trans_reg_C"/>
    <property type="match status" value="1"/>
</dbReference>
<evidence type="ECO:0000256" key="1">
    <source>
        <dbReference type="ARBA" id="ARBA00005820"/>
    </source>
</evidence>
<dbReference type="Gene3D" id="1.10.10.10">
    <property type="entry name" value="Winged helix-like DNA-binding domain superfamily/Winged helix DNA-binding domain"/>
    <property type="match status" value="1"/>
</dbReference>
<dbReference type="GO" id="GO:0000160">
    <property type="term" value="P:phosphorelay signal transduction system"/>
    <property type="evidence" value="ECO:0007669"/>
    <property type="project" value="InterPro"/>
</dbReference>
<dbReference type="PROSITE" id="PS51755">
    <property type="entry name" value="OMPR_PHOB"/>
    <property type="match status" value="1"/>
</dbReference>
<protein>
    <submittedName>
        <fullName evidence="8">DNA-binding SARP family transcriptional activator</fullName>
    </submittedName>
</protein>
<evidence type="ECO:0000256" key="2">
    <source>
        <dbReference type="ARBA" id="ARBA00023015"/>
    </source>
</evidence>
<dbReference type="EMBL" id="JACHMH010000001">
    <property type="protein sequence ID" value="MBB4679725.1"/>
    <property type="molecule type" value="Genomic_DNA"/>
</dbReference>
<evidence type="ECO:0000256" key="6">
    <source>
        <dbReference type="SAM" id="MobiDB-lite"/>
    </source>
</evidence>
<dbReference type="Gene3D" id="1.25.40.10">
    <property type="entry name" value="Tetratricopeptide repeat domain"/>
    <property type="match status" value="1"/>
</dbReference>
<evidence type="ECO:0000256" key="3">
    <source>
        <dbReference type="ARBA" id="ARBA00023125"/>
    </source>
</evidence>
<evidence type="ECO:0000256" key="5">
    <source>
        <dbReference type="PROSITE-ProRule" id="PRU01091"/>
    </source>
</evidence>
<keyword evidence="4" id="KW-0804">Transcription</keyword>
<dbReference type="InterPro" id="IPR011990">
    <property type="entry name" value="TPR-like_helical_dom_sf"/>
</dbReference>
<dbReference type="Gene3D" id="3.40.50.300">
    <property type="entry name" value="P-loop containing nucleotide triphosphate hydrolases"/>
    <property type="match status" value="1"/>
</dbReference>
<dbReference type="SMART" id="SM01043">
    <property type="entry name" value="BTAD"/>
    <property type="match status" value="1"/>
</dbReference>
<dbReference type="InterPro" id="IPR027417">
    <property type="entry name" value="P-loop_NTPase"/>
</dbReference>
<proteinExistence type="inferred from homology"/>
<keyword evidence="3 5" id="KW-0238">DNA-binding</keyword>
<dbReference type="SUPFAM" id="SSF48452">
    <property type="entry name" value="TPR-like"/>
    <property type="match status" value="1"/>
</dbReference>
<dbReference type="SUPFAM" id="SSF46894">
    <property type="entry name" value="C-terminal effector domain of the bipartite response regulators"/>
    <property type="match status" value="1"/>
</dbReference>
<feature type="region of interest" description="Disordered" evidence="6">
    <location>
        <begin position="279"/>
        <end position="328"/>
    </location>
</feature>
<gene>
    <name evidence="8" type="ORF">HNR67_005843</name>
</gene>
<evidence type="ECO:0000313" key="9">
    <source>
        <dbReference type="Proteomes" id="UP000533598"/>
    </source>
</evidence>
<dbReference type="Pfam" id="PF03704">
    <property type="entry name" value="BTAD"/>
    <property type="match status" value="1"/>
</dbReference>
<name>A0A7W7CEQ1_9PSEU</name>
<dbReference type="Pfam" id="PF13191">
    <property type="entry name" value="AAA_16"/>
    <property type="match status" value="1"/>
</dbReference>
<dbReference type="InterPro" id="IPR001867">
    <property type="entry name" value="OmpR/PhoB-type_DNA-bd"/>
</dbReference>
<dbReference type="PANTHER" id="PTHR35807">
    <property type="entry name" value="TRANSCRIPTIONAL REGULATOR REDD-RELATED"/>
    <property type="match status" value="1"/>
</dbReference>
<dbReference type="SMART" id="SM00382">
    <property type="entry name" value="AAA"/>
    <property type="match status" value="1"/>
</dbReference>
<dbReference type="InterPro" id="IPR016032">
    <property type="entry name" value="Sig_transdc_resp-reg_C-effctor"/>
</dbReference>
<dbReference type="PANTHER" id="PTHR35807:SF1">
    <property type="entry name" value="TRANSCRIPTIONAL REGULATOR REDD"/>
    <property type="match status" value="1"/>
</dbReference>
<feature type="compositionally biased region" description="Pro residues" evidence="6">
    <location>
        <begin position="297"/>
        <end position="309"/>
    </location>
</feature>
<accession>A0A7W7CEQ1</accession>
<dbReference type="SUPFAM" id="SSF52540">
    <property type="entry name" value="P-loop containing nucleoside triphosphate hydrolases"/>
    <property type="match status" value="1"/>
</dbReference>
<keyword evidence="2" id="KW-0805">Transcription regulation</keyword>
<dbReference type="InterPro" id="IPR005158">
    <property type="entry name" value="BTAD"/>
</dbReference>
<evidence type="ECO:0000256" key="4">
    <source>
        <dbReference type="ARBA" id="ARBA00023163"/>
    </source>
</evidence>
<organism evidence="8 9">
    <name type="scientific">Crossiella cryophila</name>
    <dbReference type="NCBI Taxonomy" id="43355"/>
    <lineage>
        <taxon>Bacteria</taxon>
        <taxon>Bacillati</taxon>
        <taxon>Actinomycetota</taxon>
        <taxon>Actinomycetes</taxon>
        <taxon>Pseudonocardiales</taxon>
        <taxon>Pseudonocardiaceae</taxon>
        <taxon>Crossiella</taxon>
    </lineage>
</organism>
<keyword evidence="9" id="KW-1185">Reference proteome</keyword>